<protein>
    <recommendedName>
        <fullName evidence="7">Major sperm protein</fullName>
    </recommendedName>
</protein>
<dbReference type="EMBL" id="UZAM01008430">
    <property type="protein sequence ID" value="VDP04928.1"/>
    <property type="molecule type" value="Genomic_DNA"/>
</dbReference>
<dbReference type="Gene3D" id="2.60.40.10">
    <property type="entry name" value="Immunoglobulins"/>
    <property type="match status" value="1"/>
</dbReference>
<dbReference type="PANTHER" id="PTHR22920">
    <property type="entry name" value="MAJOR SPERM PROTEIN"/>
    <property type="match status" value="1"/>
</dbReference>
<evidence type="ECO:0000256" key="1">
    <source>
        <dbReference type="ARBA" id="ARBA00004245"/>
    </source>
</evidence>
<organism evidence="11">
    <name type="scientific">Soboliphyme baturini</name>
    <dbReference type="NCBI Taxonomy" id="241478"/>
    <lineage>
        <taxon>Eukaryota</taxon>
        <taxon>Metazoa</taxon>
        <taxon>Ecdysozoa</taxon>
        <taxon>Nematoda</taxon>
        <taxon>Enoplea</taxon>
        <taxon>Dorylaimia</taxon>
        <taxon>Dioctophymatida</taxon>
        <taxon>Dioctophymatoidea</taxon>
        <taxon>Soboliphymatidae</taxon>
        <taxon>Soboliphyme</taxon>
    </lineage>
</organism>
<feature type="domain" description="MSP" evidence="8">
    <location>
        <begin position="14"/>
        <end position="126"/>
    </location>
</feature>
<sequence>MDFKSVQLQLPGTEIETDPDVEIQLNAPFDTWTTAEVRMKNNNEHRIAFCTRMTRSTDFVVVPSRGFISPHKERWIRVSRKPNVKPRNQDRIIIIYSMILSDEYTVNVNWFSDGSVVRKKNITLKQ</sequence>
<dbReference type="InterPro" id="IPR000535">
    <property type="entry name" value="MSP_dom"/>
</dbReference>
<comment type="function">
    <text evidence="5 7">Central component in molecular interactions underlying sperm crawling. Forms an extensive filament system that extends from sperm villipoda, along the leading edge of the pseudopod.</text>
</comment>
<dbReference type="InterPro" id="IPR013783">
    <property type="entry name" value="Ig-like_fold"/>
</dbReference>
<keyword evidence="4" id="KW-0966">Cell projection</keyword>
<reference evidence="9 10" key="2">
    <citation type="submission" date="2018-11" db="EMBL/GenBank/DDBJ databases">
        <authorList>
            <consortium name="Pathogen Informatics"/>
        </authorList>
    </citation>
    <scope>NUCLEOTIDE SEQUENCE [LARGE SCALE GENOMIC DNA]</scope>
</reference>
<evidence type="ECO:0000256" key="7">
    <source>
        <dbReference type="RuleBase" id="RU003425"/>
    </source>
</evidence>
<dbReference type="InterPro" id="IPR051155">
    <property type="entry name" value="Nematode_MSP"/>
</dbReference>
<dbReference type="PROSITE" id="PS50202">
    <property type="entry name" value="MSP"/>
    <property type="match status" value="1"/>
</dbReference>
<evidence type="ECO:0000256" key="3">
    <source>
        <dbReference type="ARBA" id="ARBA00023212"/>
    </source>
</evidence>
<dbReference type="SUPFAM" id="SSF49354">
    <property type="entry name" value="PapD-like"/>
    <property type="match status" value="1"/>
</dbReference>
<evidence type="ECO:0000256" key="2">
    <source>
        <dbReference type="ARBA" id="ARBA00022490"/>
    </source>
</evidence>
<evidence type="ECO:0000259" key="8">
    <source>
        <dbReference type="PROSITE" id="PS50202"/>
    </source>
</evidence>
<evidence type="ECO:0000256" key="5">
    <source>
        <dbReference type="ARBA" id="ARBA00037744"/>
    </source>
</evidence>
<dbReference type="AlphaFoldDB" id="A0A183ILV9"/>
<dbReference type="InterPro" id="IPR008962">
    <property type="entry name" value="PapD-like_sf"/>
</dbReference>
<dbReference type="WBParaSite" id="SBAD_0000480001-mRNA-1">
    <property type="protein sequence ID" value="SBAD_0000480001-mRNA-1"/>
    <property type="gene ID" value="SBAD_0000480001"/>
</dbReference>
<evidence type="ECO:0000313" key="9">
    <source>
        <dbReference type="EMBL" id="VDP04928.1"/>
    </source>
</evidence>
<reference evidence="11" key="1">
    <citation type="submission" date="2016-06" db="UniProtKB">
        <authorList>
            <consortium name="WormBaseParasite"/>
        </authorList>
    </citation>
    <scope>IDENTIFICATION</scope>
</reference>
<dbReference type="GO" id="GO:0031143">
    <property type="term" value="C:pseudopodium"/>
    <property type="evidence" value="ECO:0007669"/>
    <property type="project" value="UniProtKB-SubCell"/>
</dbReference>
<dbReference type="Proteomes" id="UP000270296">
    <property type="component" value="Unassembled WGS sequence"/>
</dbReference>
<gene>
    <name evidence="9" type="ORF">SBAD_LOCUS4605</name>
</gene>
<evidence type="ECO:0000313" key="11">
    <source>
        <dbReference type="WBParaSite" id="SBAD_0000480001-mRNA-1"/>
    </source>
</evidence>
<dbReference type="Pfam" id="PF00635">
    <property type="entry name" value="Motile_Sperm"/>
    <property type="match status" value="1"/>
</dbReference>
<dbReference type="GO" id="GO:0005856">
    <property type="term" value="C:cytoskeleton"/>
    <property type="evidence" value="ECO:0007669"/>
    <property type="project" value="UniProtKB-SubCell"/>
</dbReference>
<evidence type="ECO:0000313" key="10">
    <source>
        <dbReference type="Proteomes" id="UP000270296"/>
    </source>
</evidence>
<name>A0A183ILV9_9BILA</name>
<dbReference type="OrthoDB" id="264603at2759"/>
<accession>A0A183ILV9</accession>
<comment type="subcellular location">
    <subcellularLocation>
        <location evidence="6">Cell projection</location>
        <location evidence="6">Pseudopodium</location>
    </subcellularLocation>
    <subcellularLocation>
        <location evidence="1">Cytoplasm</location>
        <location evidence="1">Cytoskeleton</location>
    </subcellularLocation>
</comment>
<proteinExistence type="predicted"/>
<evidence type="ECO:0000256" key="6">
    <source>
        <dbReference type="ARBA" id="ARBA00037818"/>
    </source>
</evidence>
<evidence type="ECO:0000256" key="4">
    <source>
        <dbReference type="ARBA" id="ARBA00023273"/>
    </source>
</evidence>
<keyword evidence="3 7" id="KW-0206">Cytoskeleton</keyword>
<keyword evidence="10" id="KW-1185">Reference proteome</keyword>
<dbReference type="PANTHER" id="PTHR22920:SF7">
    <property type="entry name" value="MSP DOMAIN-CONTAINING PROTEIN-RELATED"/>
    <property type="match status" value="1"/>
</dbReference>
<keyword evidence="2" id="KW-0963">Cytoplasm</keyword>